<evidence type="ECO:0000313" key="3">
    <source>
        <dbReference type="Proteomes" id="UP001370348"/>
    </source>
</evidence>
<accession>A0ABZ2LW97</accession>
<protein>
    <submittedName>
        <fullName evidence="2">Alpha/beta fold hydrolase</fullName>
    </submittedName>
</protein>
<feature type="domain" description="AB hydrolase-1" evidence="1">
    <location>
        <begin position="49"/>
        <end position="275"/>
    </location>
</feature>
<dbReference type="InterPro" id="IPR050266">
    <property type="entry name" value="AB_hydrolase_sf"/>
</dbReference>
<proteinExistence type="predicted"/>
<dbReference type="InterPro" id="IPR029058">
    <property type="entry name" value="AB_hydrolase_fold"/>
</dbReference>
<reference evidence="2 3" key="1">
    <citation type="submission" date="2021-12" db="EMBL/GenBank/DDBJ databases">
        <title>Discovery of the Pendulisporaceae a myxobacterial family with distinct sporulation behavior and unique specialized metabolism.</title>
        <authorList>
            <person name="Garcia R."/>
            <person name="Popoff A."/>
            <person name="Bader C.D."/>
            <person name="Loehr J."/>
            <person name="Walesch S."/>
            <person name="Walt C."/>
            <person name="Boldt J."/>
            <person name="Bunk B."/>
            <person name="Haeckl F.J.F.P.J."/>
            <person name="Gunesch A.P."/>
            <person name="Birkelbach J."/>
            <person name="Nuebel U."/>
            <person name="Pietschmann T."/>
            <person name="Bach T."/>
            <person name="Mueller R."/>
        </authorList>
    </citation>
    <scope>NUCLEOTIDE SEQUENCE [LARGE SCALE GENOMIC DNA]</scope>
    <source>
        <strain evidence="2 3">MSr11954</strain>
    </source>
</reference>
<sequence>MLRLGILPAFERVSRHRLHKLGIRSRSVETDIGRLHVLDGRGRGSLPPIVVLHGITSSSAAFGAVLAQLQRHTRRIIAPDAPGHGFSEAPRSFLDRDSLLDNMTSALDQILDEPAIVCGNSMGGAIALHYAATRPERVRGLVLLSPAGAPWSEEEVRDLVGTFGVSSARDVGAFMDKIYHAKRPWFTPLIAADLVHSMRRRAVRELLASAAPNYGATPEQLASLRMPTLLWWGRSERLLPASNLAYFREHLPPHAIIEEPEGIGHCPHFDQARTVSRRIAEFARSIPV</sequence>
<dbReference type="InterPro" id="IPR000073">
    <property type="entry name" value="AB_hydrolase_1"/>
</dbReference>
<dbReference type="RefSeq" id="WP_394823508.1">
    <property type="nucleotide sequence ID" value="NZ_CP089984.1"/>
</dbReference>
<dbReference type="PANTHER" id="PTHR43798:SF33">
    <property type="entry name" value="HYDROLASE, PUTATIVE (AFU_ORTHOLOGUE AFUA_2G14860)-RELATED"/>
    <property type="match status" value="1"/>
</dbReference>
<dbReference type="GO" id="GO:0016787">
    <property type="term" value="F:hydrolase activity"/>
    <property type="evidence" value="ECO:0007669"/>
    <property type="project" value="UniProtKB-KW"/>
</dbReference>
<dbReference type="EMBL" id="CP089984">
    <property type="protein sequence ID" value="WXB13889.1"/>
    <property type="molecule type" value="Genomic_DNA"/>
</dbReference>
<dbReference type="SUPFAM" id="SSF53474">
    <property type="entry name" value="alpha/beta-Hydrolases"/>
    <property type="match status" value="1"/>
</dbReference>
<dbReference type="Proteomes" id="UP001370348">
    <property type="component" value="Chromosome"/>
</dbReference>
<dbReference type="PANTHER" id="PTHR43798">
    <property type="entry name" value="MONOACYLGLYCEROL LIPASE"/>
    <property type="match status" value="1"/>
</dbReference>
<evidence type="ECO:0000313" key="2">
    <source>
        <dbReference type="EMBL" id="WXB13889.1"/>
    </source>
</evidence>
<dbReference type="Pfam" id="PF12697">
    <property type="entry name" value="Abhydrolase_6"/>
    <property type="match status" value="1"/>
</dbReference>
<gene>
    <name evidence="2" type="ORF">LZC94_39410</name>
</gene>
<evidence type="ECO:0000259" key="1">
    <source>
        <dbReference type="Pfam" id="PF12697"/>
    </source>
</evidence>
<dbReference type="PRINTS" id="PR00111">
    <property type="entry name" value="ABHYDROLASE"/>
</dbReference>
<dbReference type="Gene3D" id="3.40.50.1820">
    <property type="entry name" value="alpha/beta hydrolase"/>
    <property type="match status" value="1"/>
</dbReference>
<keyword evidence="2" id="KW-0378">Hydrolase</keyword>
<organism evidence="2 3">
    <name type="scientific">Pendulispora albinea</name>
    <dbReference type="NCBI Taxonomy" id="2741071"/>
    <lineage>
        <taxon>Bacteria</taxon>
        <taxon>Pseudomonadati</taxon>
        <taxon>Myxococcota</taxon>
        <taxon>Myxococcia</taxon>
        <taxon>Myxococcales</taxon>
        <taxon>Sorangiineae</taxon>
        <taxon>Pendulisporaceae</taxon>
        <taxon>Pendulispora</taxon>
    </lineage>
</organism>
<name>A0ABZ2LW97_9BACT</name>
<keyword evidence="3" id="KW-1185">Reference proteome</keyword>